<feature type="transmembrane region" description="Helical" evidence="2">
    <location>
        <begin position="114"/>
        <end position="134"/>
    </location>
</feature>
<accession>A0A1A9ZFE7</accession>
<dbReference type="EnsemblMetazoa" id="GPAI012906-RA">
    <property type="protein sequence ID" value="GPAI012906-PA"/>
    <property type="gene ID" value="GPAI012906"/>
</dbReference>
<feature type="region of interest" description="Disordered" evidence="1">
    <location>
        <begin position="1"/>
        <end position="36"/>
    </location>
</feature>
<keyword evidence="2" id="KW-0812">Transmembrane</keyword>
<feature type="transmembrane region" description="Helical" evidence="2">
    <location>
        <begin position="49"/>
        <end position="67"/>
    </location>
</feature>
<keyword evidence="2" id="KW-1133">Transmembrane helix</keyword>
<proteinExistence type="predicted"/>
<dbReference type="VEuPathDB" id="VectorBase:GPAI012906"/>
<dbReference type="STRING" id="7398.A0A1A9ZFE7"/>
<name>A0A1A9ZFE7_GLOPL</name>
<feature type="compositionally biased region" description="Acidic residues" evidence="1">
    <location>
        <begin position="1"/>
        <end position="35"/>
    </location>
</feature>
<reference evidence="4" key="1">
    <citation type="submission" date="2014-03" db="EMBL/GenBank/DDBJ databases">
        <authorList>
            <person name="Aksoy S."/>
            <person name="Warren W."/>
            <person name="Wilson R.K."/>
        </authorList>
    </citation>
    <scope>NUCLEOTIDE SEQUENCE [LARGE SCALE GENOMIC DNA]</scope>
    <source>
        <strain evidence="4">IAEA</strain>
    </source>
</reference>
<reference evidence="3" key="2">
    <citation type="submission" date="2020-05" db="UniProtKB">
        <authorList>
            <consortium name="EnsemblMetazoa"/>
        </authorList>
    </citation>
    <scope>IDENTIFICATION</scope>
    <source>
        <strain evidence="3">IAEA</strain>
    </source>
</reference>
<keyword evidence="2" id="KW-0472">Membrane</keyword>
<evidence type="ECO:0000313" key="3">
    <source>
        <dbReference type="EnsemblMetazoa" id="GPAI012906-PA"/>
    </source>
</evidence>
<dbReference type="Proteomes" id="UP000092445">
    <property type="component" value="Unassembled WGS sequence"/>
</dbReference>
<dbReference type="AlphaFoldDB" id="A0A1A9ZFE7"/>
<evidence type="ECO:0000313" key="4">
    <source>
        <dbReference type="Proteomes" id="UP000092445"/>
    </source>
</evidence>
<sequence length="177" mass="20393">MWDYEDDSNNNDNNDDDNDDDDDDEDDDNNNDDDAYLQSSRYPLRAGNYYLLRLMTFGLSMPSIVFCRLSSMELWILGAICSIADLLPIVSYRLLLPYNYYFPLSTIPDSHLCSAAYCLLPIIVYCLHFLLLMADKSLLPIIIYNLIQLSSIAYYRPLPITAHCLLLSLADYRLQAF</sequence>
<evidence type="ECO:0000256" key="1">
    <source>
        <dbReference type="SAM" id="MobiDB-lite"/>
    </source>
</evidence>
<feature type="transmembrane region" description="Helical" evidence="2">
    <location>
        <begin position="74"/>
        <end position="94"/>
    </location>
</feature>
<protein>
    <submittedName>
        <fullName evidence="3">Uncharacterized protein</fullName>
    </submittedName>
</protein>
<evidence type="ECO:0000256" key="2">
    <source>
        <dbReference type="SAM" id="Phobius"/>
    </source>
</evidence>
<keyword evidence="4" id="KW-1185">Reference proteome</keyword>
<organism evidence="3 4">
    <name type="scientific">Glossina pallidipes</name>
    <name type="common">Tsetse fly</name>
    <dbReference type="NCBI Taxonomy" id="7398"/>
    <lineage>
        <taxon>Eukaryota</taxon>
        <taxon>Metazoa</taxon>
        <taxon>Ecdysozoa</taxon>
        <taxon>Arthropoda</taxon>
        <taxon>Hexapoda</taxon>
        <taxon>Insecta</taxon>
        <taxon>Pterygota</taxon>
        <taxon>Neoptera</taxon>
        <taxon>Endopterygota</taxon>
        <taxon>Diptera</taxon>
        <taxon>Brachycera</taxon>
        <taxon>Muscomorpha</taxon>
        <taxon>Hippoboscoidea</taxon>
        <taxon>Glossinidae</taxon>
        <taxon>Glossina</taxon>
    </lineage>
</organism>